<dbReference type="InterPro" id="IPR001638">
    <property type="entry name" value="Solute-binding_3/MltF_N"/>
</dbReference>
<accession>A0A2W4WJU3</accession>
<dbReference type="PROSITE" id="PS51257">
    <property type="entry name" value="PROKAR_LIPOPROTEIN"/>
    <property type="match status" value="1"/>
</dbReference>
<comment type="similarity">
    <text evidence="1 4">Belongs to the bacterial solute-binding protein 3 family.</text>
</comment>
<dbReference type="PANTHER" id="PTHR30085">
    <property type="entry name" value="AMINO ACID ABC TRANSPORTER PERMEASE"/>
    <property type="match status" value="1"/>
</dbReference>
<dbReference type="SMART" id="SM00062">
    <property type="entry name" value="PBPb"/>
    <property type="match status" value="1"/>
</dbReference>
<comment type="caution">
    <text evidence="7">The sequence shown here is derived from an EMBL/GenBank/DDBJ whole genome shotgun (WGS) entry which is preliminary data.</text>
</comment>
<dbReference type="Proteomes" id="UP000249081">
    <property type="component" value="Unassembled WGS sequence"/>
</dbReference>
<keyword evidence="3 5" id="KW-0732">Signal</keyword>
<organism evidence="7 8">
    <name type="scientific">Shackletoniella antarctica</name>
    <dbReference type="NCBI Taxonomy" id="268115"/>
    <lineage>
        <taxon>Bacteria</taxon>
        <taxon>Bacillati</taxon>
        <taxon>Cyanobacteriota</taxon>
        <taxon>Cyanophyceae</taxon>
        <taxon>Oculatellales</taxon>
        <taxon>Oculatellaceae</taxon>
        <taxon>Shackletoniella</taxon>
    </lineage>
</organism>
<keyword evidence="2" id="KW-0813">Transport</keyword>
<evidence type="ECO:0000313" key="8">
    <source>
        <dbReference type="Proteomes" id="UP000249081"/>
    </source>
</evidence>
<name>A0A2W4WJU3_9CYAN</name>
<dbReference type="AlphaFoldDB" id="A0A2W4WJU3"/>
<dbReference type="SUPFAM" id="SSF53850">
    <property type="entry name" value="Periplasmic binding protein-like II"/>
    <property type="match status" value="1"/>
</dbReference>
<protein>
    <submittedName>
        <fullName evidence="7">Amino acid ABC transporter substrate-binding protein</fullName>
    </submittedName>
</protein>
<evidence type="ECO:0000256" key="4">
    <source>
        <dbReference type="RuleBase" id="RU003744"/>
    </source>
</evidence>
<feature type="signal peptide" evidence="5">
    <location>
        <begin position="1"/>
        <end position="21"/>
    </location>
</feature>
<dbReference type="CDD" id="cd13692">
    <property type="entry name" value="PBP2_BztA"/>
    <property type="match status" value="1"/>
</dbReference>
<evidence type="ECO:0000256" key="1">
    <source>
        <dbReference type="ARBA" id="ARBA00010333"/>
    </source>
</evidence>
<dbReference type="EMBL" id="QBMN01000015">
    <property type="protein sequence ID" value="PZO44722.1"/>
    <property type="molecule type" value="Genomic_DNA"/>
</dbReference>
<dbReference type="Gene3D" id="3.40.190.10">
    <property type="entry name" value="Periplasmic binding protein-like II"/>
    <property type="match status" value="2"/>
</dbReference>
<dbReference type="PROSITE" id="PS01039">
    <property type="entry name" value="SBP_BACTERIAL_3"/>
    <property type="match status" value="1"/>
</dbReference>
<dbReference type="InterPro" id="IPR018313">
    <property type="entry name" value="SBP_3_CS"/>
</dbReference>
<proteinExistence type="inferred from homology"/>
<evidence type="ECO:0000256" key="2">
    <source>
        <dbReference type="ARBA" id="ARBA00022448"/>
    </source>
</evidence>
<sequence length="351" mass="37346">MRKLGLLAAALGLTLAACGGATTTTDGDEGATSSGGGRLDVVKSRGQLICGVDGGIPGFSFVDESGTYMGLDVDVCKAVAAAVLGDAEAVEYRRLDSTERFTALSGGEVDVLSRNTTWTISRDTSVGLEFAPTTFFDGQGMLVKTDSGITSLEDFAGKAICVETGTTTELNLTDQMRQLTVDFEPVVFQDADAAYAAYSEGRCEGMTSDKSQLVARRSTLPNPDEHVLLEVTMSKEPLGPVTTNNDSAWFDVVKWTTYGLIQAEEFGITADNVATFEGTDNPDIARFLGQEGTLGTDMGLPNDFMAQVIAQVGNYGEIYERNVGADSEFALERGQNALWTEGGLMYSPPFR</sequence>
<dbReference type="Pfam" id="PF00497">
    <property type="entry name" value="SBP_bac_3"/>
    <property type="match status" value="1"/>
</dbReference>
<reference evidence="8" key="1">
    <citation type="submission" date="2018-04" db="EMBL/GenBank/DDBJ databases">
        <authorList>
            <person name="Cornet L."/>
        </authorList>
    </citation>
    <scope>NUCLEOTIDE SEQUENCE [LARGE SCALE GENOMIC DNA]</scope>
</reference>
<evidence type="ECO:0000313" key="7">
    <source>
        <dbReference type="EMBL" id="PZO44722.1"/>
    </source>
</evidence>
<dbReference type="InterPro" id="IPR051455">
    <property type="entry name" value="Bact_solute-bind_prot3"/>
</dbReference>
<gene>
    <name evidence="7" type="ORF">DCF17_03625</name>
</gene>
<evidence type="ECO:0000256" key="5">
    <source>
        <dbReference type="SAM" id="SignalP"/>
    </source>
</evidence>
<dbReference type="GO" id="GO:0006865">
    <property type="term" value="P:amino acid transport"/>
    <property type="evidence" value="ECO:0007669"/>
    <property type="project" value="TreeGrafter"/>
</dbReference>
<feature type="chain" id="PRO_5015986659" evidence="5">
    <location>
        <begin position="22"/>
        <end position="351"/>
    </location>
</feature>
<feature type="domain" description="Solute-binding protein family 3/N-terminal" evidence="6">
    <location>
        <begin position="47"/>
        <end position="271"/>
    </location>
</feature>
<dbReference type="PANTHER" id="PTHR30085:SF7">
    <property type="entry name" value="AMINO-ACID ABC TRANSPORTER-BINDING PROTEIN YHDW-RELATED"/>
    <property type="match status" value="1"/>
</dbReference>
<reference evidence="7 8" key="2">
    <citation type="submission" date="2018-06" db="EMBL/GenBank/DDBJ databases">
        <title>Metagenomic assembly of (sub)arctic Cyanobacteria and their associated microbiome from non-axenic cultures.</title>
        <authorList>
            <person name="Baurain D."/>
        </authorList>
    </citation>
    <scope>NUCLEOTIDE SEQUENCE [LARGE SCALE GENOMIC DNA]</scope>
    <source>
        <strain evidence="7">ULC041bin1</strain>
    </source>
</reference>
<evidence type="ECO:0000256" key="3">
    <source>
        <dbReference type="ARBA" id="ARBA00022729"/>
    </source>
</evidence>
<evidence type="ECO:0000259" key="6">
    <source>
        <dbReference type="SMART" id="SM00062"/>
    </source>
</evidence>